<feature type="signal peptide" evidence="5">
    <location>
        <begin position="1"/>
        <end position="21"/>
    </location>
</feature>
<evidence type="ECO:0000259" key="6">
    <source>
        <dbReference type="Pfam" id="PF00496"/>
    </source>
</evidence>
<gene>
    <name evidence="7" type="ORF">GCM10008932_01100</name>
</gene>
<keyword evidence="2" id="KW-0813">Transport</keyword>
<dbReference type="Gene3D" id="3.10.105.10">
    <property type="entry name" value="Dipeptide-binding Protein, Domain 3"/>
    <property type="match status" value="1"/>
</dbReference>
<evidence type="ECO:0000256" key="3">
    <source>
        <dbReference type="ARBA" id="ARBA00022729"/>
    </source>
</evidence>
<dbReference type="PANTHER" id="PTHR30290:SF9">
    <property type="entry name" value="OLIGOPEPTIDE-BINDING PROTEIN APPA"/>
    <property type="match status" value="1"/>
</dbReference>
<dbReference type="PIRSF" id="PIRSF002741">
    <property type="entry name" value="MppA"/>
    <property type="match status" value="1"/>
</dbReference>
<dbReference type="SUPFAM" id="SSF53850">
    <property type="entry name" value="Periplasmic binding protein-like II"/>
    <property type="match status" value="1"/>
</dbReference>
<feature type="chain" id="PRO_5046458060" evidence="5">
    <location>
        <begin position="22"/>
        <end position="634"/>
    </location>
</feature>
<sequence length="634" mass="69871">MSNKKKYSMLASTAAVAFILAACGNGDTDTTDTGNGTDNGSDNGEEVVDENGDAADNGDQAADDGPAPVEFEQRVENEGDPIDGGTLAVGFVTDSPFTGIFSTELYSGNPDAVVMGYMMGTLLGSDENYQYDDSGAATMELDQENNTVTITLQDNVLWHDGEQVTAGDIAFAHEIIGHPDYTGVRYTSSLSNIVGMEDFKNGVADEISGITIVDDLTLEIEYQTVGVQMLQAGGGIWAYAAPRHYLEHIPVGELESAPEIRERPIGFGPFMVENIVPGEAVSYVRFDDYYRGTPNIERIELETVPTSTAVAAMQNEQFDLFTGMPTDQFENYKDLPGYTVLGRPENSYTYIGFKLGEWQEAQTDDEGNVTEPAQVVPNPDAKMADKNLRQAMGYAIDNDAVGARFYQGLRSRANSPIIPNFGGYYNPDVEGYPFDQEKAIQLLDDAGYEDVDGDGFRETPEGEELVINFASMSGGDVAEPIAEYYMQSWRAIGLNVQLTDGRLLEFNTFYDRVEADDPGIDIYQGAWGTGSDPTPDGLYGRYAPFNYTRWATEENDEYMEKMLSDQGFDIEWREGVFHEWQEYFMEEAPVIPTLFRNEVFPVHDRVGAYDINIGVDPDTPGAGLHTLYLTSEER</sequence>
<dbReference type="InterPro" id="IPR030678">
    <property type="entry name" value="Peptide/Ni-bd"/>
</dbReference>
<dbReference type="CDD" id="cd08510">
    <property type="entry name" value="PBP2_Lactococcal_OppA_like"/>
    <property type="match status" value="1"/>
</dbReference>
<keyword evidence="3 5" id="KW-0732">Signal</keyword>
<reference evidence="7 8" key="1">
    <citation type="journal article" date="2019" name="Int. J. Syst. Evol. Microbiol.">
        <title>The Global Catalogue of Microorganisms (GCM) 10K type strain sequencing project: providing services to taxonomists for standard genome sequencing and annotation.</title>
        <authorList>
            <consortium name="The Broad Institute Genomics Platform"/>
            <consortium name="The Broad Institute Genome Sequencing Center for Infectious Disease"/>
            <person name="Wu L."/>
            <person name="Ma J."/>
        </authorList>
    </citation>
    <scope>NUCLEOTIDE SEQUENCE [LARGE SCALE GENOMIC DNA]</scope>
    <source>
        <strain evidence="7 8">JCM 12662</strain>
    </source>
</reference>
<dbReference type="EMBL" id="BAAACW010000013">
    <property type="protein sequence ID" value="GAA0351859.1"/>
    <property type="molecule type" value="Genomic_DNA"/>
</dbReference>
<organism evidence="7 8">
    <name type="scientific">Alkalibacterium iburiense</name>
    <dbReference type="NCBI Taxonomy" id="290589"/>
    <lineage>
        <taxon>Bacteria</taxon>
        <taxon>Bacillati</taxon>
        <taxon>Bacillota</taxon>
        <taxon>Bacilli</taxon>
        <taxon>Lactobacillales</taxon>
        <taxon>Carnobacteriaceae</taxon>
        <taxon>Alkalibacterium</taxon>
    </lineage>
</organism>
<dbReference type="PANTHER" id="PTHR30290">
    <property type="entry name" value="PERIPLASMIC BINDING COMPONENT OF ABC TRANSPORTER"/>
    <property type="match status" value="1"/>
</dbReference>
<proteinExistence type="inferred from homology"/>
<evidence type="ECO:0000256" key="5">
    <source>
        <dbReference type="SAM" id="SignalP"/>
    </source>
</evidence>
<feature type="domain" description="Solute-binding protein family 5" evidence="6">
    <location>
        <begin position="140"/>
        <end position="546"/>
    </location>
</feature>
<comment type="caution">
    <text evidence="7">The sequence shown here is derived from an EMBL/GenBank/DDBJ whole genome shotgun (WGS) entry which is preliminary data.</text>
</comment>
<dbReference type="InterPro" id="IPR039424">
    <property type="entry name" value="SBP_5"/>
</dbReference>
<feature type="compositionally biased region" description="Low complexity" evidence="4">
    <location>
        <begin position="27"/>
        <end position="42"/>
    </location>
</feature>
<evidence type="ECO:0000313" key="7">
    <source>
        <dbReference type="EMBL" id="GAA0351859.1"/>
    </source>
</evidence>
<dbReference type="RefSeq" id="WP_343752909.1">
    <property type="nucleotide sequence ID" value="NZ_BAAACW010000013.1"/>
</dbReference>
<dbReference type="Proteomes" id="UP001501166">
    <property type="component" value="Unassembled WGS sequence"/>
</dbReference>
<evidence type="ECO:0000256" key="2">
    <source>
        <dbReference type="ARBA" id="ARBA00022448"/>
    </source>
</evidence>
<protein>
    <submittedName>
        <fullName evidence="7">Oligopeptide ABC transporter substrate-binding protein</fullName>
    </submittedName>
</protein>
<evidence type="ECO:0000256" key="4">
    <source>
        <dbReference type="SAM" id="MobiDB-lite"/>
    </source>
</evidence>
<keyword evidence="8" id="KW-1185">Reference proteome</keyword>
<dbReference type="InterPro" id="IPR000914">
    <property type="entry name" value="SBP_5_dom"/>
</dbReference>
<name>A0ABN0X094_9LACT</name>
<evidence type="ECO:0000313" key="8">
    <source>
        <dbReference type="Proteomes" id="UP001501166"/>
    </source>
</evidence>
<dbReference type="PROSITE" id="PS51257">
    <property type="entry name" value="PROKAR_LIPOPROTEIN"/>
    <property type="match status" value="1"/>
</dbReference>
<feature type="region of interest" description="Disordered" evidence="4">
    <location>
        <begin position="27"/>
        <end position="66"/>
    </location>
</feature>
<accession>A0ABN0X094</accession>
<comment type="similarity">
    <text evidence="1">Belongs to the bacterial solute-binding protein 5 family.</text>
</comment>
<dbReference type="Pfam" id="PF00496">
    <property type="entry name" value="SBP_bac_5"/>
    <property type="match status" value="1"/>
</dbReference>
<feature type="compositionally biased region" description="Low complexity" evidence="4">
    <location>
        <begin position="54"/>
        <end position="66"/>
    </location>
</feature>
<feature type="compositionally biased region" description="Acidic residues" evidence="4">
    <location>
        <begin position="43"/>
        <end position="53"/>
    </location>
</feature>
<dbReference type="Gene3D" id="3.40.190.10">
    <property type="entry name" value="Periplasmic binding protein-like II"/>
    <property type="match status" value="1"/>
</dbReference>
<evidence type="ECO:0000256" key="1">
    <source>
        <dbReference type="ARBA" id="ARBA00005695"/>
    </source>
</evidence>